<dbReference type="RefSeq" id="XP_037214403.1">
    <property type="nucleotide sequence ID" value="XM_037369197.1"/>
</dbReference>
<comment type="caution">
    <text evidence="1">The sequence shown here is derived from an EMBL/GenBank/DDBJ whole genome shotgun (WGS) entry which is preliminary data.</text>
</comment>
<dbReference type="Proteomes" id="UP000636479">
    <property type="component" value="Unassembled WGS sequence"/>
</dbReference>
<organism evidence="1 2">
    <name type="scientific">Mycena indigotica</name>
    <dbReference type="NCBI Taxonomy" id="2126181"/>
    <lineage>
        <taxon>Eukaryota</taxon>
        <taxon>Fungi</taxon>
        <taxon>Dikarya</taxon>
        <taxon>Basidiomycota</taxon>
        <taxon>Agaricomycotina</taxon>
        <taxon>Agaricomycetes</taxon>
        <taxon>Agaricomycetidae</taxon>
        <taxon>Agaricales</taxon>
        <taxon>Marasmiineae</taxon>
        <taxon>Mycenaceae</taxon>
        <taxon>Mycena</taxon>
    </lineage>
</organism>
<proteinExistence type="predicted"/>
<sequence>MDFRPDAWNSGLPPIKAAQNDTLSYHLKVYPLPHQYSISSSLSFHNVPPNNRRNSLDALWCMHYQVHTVVMVVDCHSYACEKSRLHRYGCTDSTCTKNFGPNLERDNDRLKEYCRECRAARGQAPSRLAI</sequence>
<evidence type="ECO:0000313" key="2">
    <source>
        <dbReference type="Proteomes" id="UP000636479"/>
    </source>
</evidence>
<protein>
    <submittedName>
        <fullName evidence="1">Uncharacterized protein</fullName>
    </submittedName>
</protein>
<accession>A0A8H6S3C1</accession>
<reference evidence="1" key="1">
    <citation type="submission" date="2020-05" db="EMBL/GenBank/DDBJ databases">
        <title>Mycena genomes resolve the evolution of fungal bioluminescence.</title>
        <authorList>
            <person name="Tsai I.J."/>
        </authorList>
    </citation>
    <scope>NUCLEOTIDE SEQUENCE</scope>
    <source>
        <strain evidence="1">171206Taipei</strain>
    </source>
</reference>
<name>A0A8H6S3C1_9AGAR</name>
<dbReference type="EMBL" id="JACAZF010000013">
    <property type="protein sequence ID" value="KAF7291281.1"/>
    <property type="molecule type" value="Genomic_DNA"/>
</dbReference>
<dbReference type="GeneID" id="59351713"/>
<dbReference type="AlphaFoldDB" id="A0A8H6S3C1"/>
<keyword evidence="2" id="KW-1185">Reference proteome</keyword>
<gene>
    <name evidence="1" type="ORF">MIND_01271900</name>
</gene>
<evidence type="ECO:0000313" key="1">
    <source>
        <dbReference type="EMBL" id="KAF7291281.1"/>
    </source>
</evidence>